<evidence type="ECO:0000313" key="6">
    <source>
        <dbReference type="EMBL" id="SFC32379.1"/>
    </source>
</evidence>
<keyword evidence="7" id="KW-1185">Reference proteome</keyword>
<dbReference type="HAMAP" id="MF_00408">
    <property type="entry name" value="TATA_bind_prot_arch"/>
    <property type="match status" value="1"/>
</dbReference>
<keyword evidence="5" id="KW-0805">Transcription regulation</keyword>
<dbReference type="PRINTS" id="PR00686">
    <property type="entry name" value="TIFACTORIID"/>
</dbReference>
<dbReference type="Pfam" id="PF00352">
    <property type="entry name" value="TBP"/>
    <property type="match status" value="2"/>
</dbReference>
<keyword evidence="4 5" id="KW-0804">Transcription</keyword>
<name>A0A1I1I7H8_NATHA</name>
<keyword evidence="3 5" id="KW-0238">DNA-binding</keyword>
<dbReference type="Gene3D" id="3.30.310.10">
    <property type="entry name" value="TATA-Binding Protein"/>
    <property type="match status" value="2"/>
</dbReference>
<dbReference type="GO" id="GO:0003700">
    <property type="term" value="F:DNA-binding transcription factor activity"/>
    <property type="evidence" value="ECO:0007669"/>
    <property type="project" value="UniProtKB-UniRule"/>
</dbReference>
<dbReference type="Proteomes" id="UP000199161">
    <property type="component" value="Unassembled WGS sequence"/>
</dbReference>
<dbReference type="GO" id="GO:0003677">
    <property type="term" value="F:DNA binding"/>
    <property type="evidence" value="ECO:0007669"/>
    <property type="project" value="UniProtKB-KW"/>
</dbReference>
<protein>
    <recommendedName>
        <fullName evidence="5">TATA-box-binding protein</fullName>
    </recommendedName>
    <alternativeName>
        <fullName evidence="5">Box A-binding protein</fullName>
        <shortName evidence="5">BAP</shortName>
    </alternativeName>
    <alternativeName>
        <fullName evidence="5">TATA sequence-binding protein</fullName>
        <shortName evidence="5">TBP</shortName>
    </alternativeName>
    <alternativeName>
        <fullName evidence="5">TATA-box factor</fullName>
    </alternativeName>
</protein>
<dbReference type="InterPro" id="IPR012295">
    <property type="entry name" value="TBP_dom_sf"/>
</dbReference>
<dbReference type="RefSeq" id="WP_089788621.1">
    <property type="nucleotide sequence ID" value="NZ_FOKW01000007.1"/>
</dbReference>
<sequence length="181" mass="19868">MNVEIANVVGSGDLHAELDLEALEEDLSTPYLEYDPSNYHGLYVRVEKDGPLITVYRSGKYIISGCSSYDELNDTNEMFLRRLAELGVINEGADTQFAVQNIVCTASLGEDVDLNVLSIGLGLESVEYEPEQFPGLIYRPSSMDAVLLTFANGKIVVTGSNDWEAANAAFEHLKSKVQKLV</sequence>
<reference evidence="7" key="1">
    <citation type="submission" date="2016-10" db="EMBL/GenBank/DDBJ databases">
        <authorList>
            <person name="Varghese N."/>
            <person name="Submissions S."/>
        </authorList>
    </citation>
    <scope>NUCLEOTIDE SEQUENCE [LARGE SCALE GENOMIC DNA]</scope>
    <source>
        <strain evidence="7">DSM 13078</strain>
    </source>
</reference>
<dbReference type="SUPFAM" id="SSF55945">
    <property type="entry name" value="TATA-box binding protein-like"/>
    <property type="match status" value="2"/>
</dbReference>
<accession>A0A1I1I7H8</accession>
<comment type="caution">
    <text evidence="5">Lacks conserved residue(s) required for the propagation of feature annotation.</text>
</comment>
<evidence type="ECO:0000256" key="3">
    <source>
        <dbReference type="ARBA" id="ARBA00023125"/>
    </source>
</evidence>
<evidence type="ECO:0000256" key="1">
    <source>
        <dbReference type="ARBA" id="ARBA00005560"/>
    </source>
</evidence>
<dbReference type="PANTHER" id="PTHR10126">
    <property type="entry name" value="TATA-BOX BINDING PROTEIN"/>
    <property type="match status" value="1"/>
</dbReference>
<evidence type="ECO:0000256" key="4">
    <source>
        <dbReference type="ARBA" id="ARBA00023163"/>
    </source>
</evidence>
<dbReference type="InterPro" id="IPR000814">
    <property type="entry name" value="TBP"/>
</dbReference>
<evidence type="ECO:0000256" key="5">
    <source>
        <dbReference type="HAMAP-Rule" id="MF_00408"/>
    </source>
</evidence>
<dbReference type="NCBIfam" id="NF001593">
    <property type="entry name" value="PRK00394.1-2"/>
    <property type="match status" value="1"/>
</dbReference>
<keyword evidence="2 5" id="KW-0677">Repeat</keyword>
<evidence type="ECO:0000313" key="7">
    <source>
        <dbReference type="Proteomes" id="UP000199161"/>
    </source>
</evidence>
<dbReference type="EMBL" id="FOKW01000007">
    <property type="protein sequence ID" value="SFC32379.1"/>
    <property type="molecule type" value="Genomic_DNA"/>
</dbReference>
<dbReference type="OrthoDB" id="350539at2157"/>
<comment type="function">
    <text evidence="5">General factor that plays a role in the activation of archaeal genes transcribed by RNA polymerase. Binds specifically to the TATA box promoter element which lies close to the position of transcription initiation.</text>
</comment>
<comment type="similarity">
    <text evidence="1 5">Belongs to the TBP family.</text>
</comment>
<dbReference type="GO" id="GO:0006352">
    <property type="term" value="P:DNA-templated transcription initiation"/>
    <property type="evidence" value="ECO:0007669"/>
    <property type="project" value="InterPro"/>
</dbReference>
<evidence type="ECO:0000256" key="2">
    <source>
        <dbReference type="ARBA" id="ARBA00022737"/>
    </source>
</evidence>
<proteinExistence type="inferred from homology"/>
<organism evidence="6 7">
    <name type="scientific">Natronobacterium haloterrestre</name>
    <name type="common">Halobiforma haloterrestris</name>
    <dbReference type="NCBI Taxonomy" id="148448"/>
    <lineage>
        <taxon>Archaea</taxon>
        <taxon>Methanobacteriati</taxon>
        <taxon>Methanobacteriota</taxon>
        <taxon>Stenosarchaea group</taxon>
        <taxon>Halobacteria</taxon>
        <taxon>Halobacteriales</taxon>
        <taxon>Natrialbaceae</taxon>
        <taxon>Natronobacterium</taxon>
    </lineage>
</organism>
<dbReference type="AlphaFoldDB" id="A0A1I1I7H8"/>
<gene>
    <name evidence="5" type="primary">tbp</name>
    <name evidence="6" type="ORF">SAMN05444422_1072</name>
</gene>